<keyword evidence="2" id="KW-1185">Reference proteome</keyword>
<evidence type="ECO:0000313" key="1">
    <source>
        <dbReference type="EMBL" id="UYV66059.1"/>
    </source>
</evidence>
<dbReference type="Pfam" id="PF03564">
    <property type="entry name" value="DUF1759"/>
    <property type="match status" value="1"/>
</dbReference>
<reference evidence="1 2" key="1">
    <citation type="submission" date="2022-01" db="EMBL/GenBank/DDBJ databases">
        <title>A chromosomal length assembly of Cordylochernes scorpioides.</title>
        <authorList>
            <person name="Zeh D."/>
            <person name="Zeh J."/>
        </authorList>
    </citation>
    <scope>NUCLEOTIDE SEQUENCE [LARGE SCALE GENOMIC DNA]</scope>
    <source>
        <strain evidence="1">IN4F17</strain>
        <tissue evidence="1">Whole Body</tissue>
    </source>
</reference>
<evidence type="ECO:0008006" key="3">
    <source>
        <dbReference type="Google" id="ProtNLM"/>
    </source>
</evidence>
<proteinExistence type="predicted"/>
<protein>
    <recommendedName>
        <fullName evidence="3">CCHC-type domain-containing protein</fullName>
    </recommendedName>
</protein>
<dbReference type="PANTHER" id="PTHR47331">
    <property type="entry name" value="PHD-TYPE DOMAIN-CONTAINING PROTEIN"/>
    <property type="match status" value="1"/>
</dbReference>
<dbReference type="Proteomes" id="UP001235939">
    <property type="component" value="Chromosome 03"/>
</dbReference>
<accession>A0ABY6KB25</accession>
<evidence type="ECO:0000313" key="2">
    <source>
        <dbReference type="Proteomes" id="UP001235939"/>
    </source>
</evidence>
<gene>
    <name evidence="1" type="ORF">LAZ67_3006306</name>
</gene>
<organism evidence="1 2">
    <name type="scientific">Cordylochernes scorpioides</name>
    <dbReference type="NCBI Taxonomy" id="51811"/>
    <lineage>
        <taxon>Eukaryota</taxon>
        <taxon>Metazoa</taxon>
        <taxon>Ecdysozoa</taxon>
        <taxon>Arthropoda</taxon>
        <taxon>Chelicerata</taxon>
        <taxon>Arachnida</taxon>
        <taxon>Pseudoscorpiones</taxon>
        <taxon>Cheliferoidea</taxon>
        <taxon>Chernetidae</taxon>
        <taxon>Cordylochernes</taxon>
    </lineage>
</organism>
<dbReference type="InterPro" id="IPR005312">
    <property type="entry name" value="DUF1759"/>
</dbReference>
<sequence>MIPRCRTVGRSTIATGLDLSPRRRHTRTRRLSLDKQKRDSSENTTLCHSVIHVDLARHHSKRWRLFGGVNGSLLSGRHECKPLATNRREMVLKSEKLKLRKGLLKKVKKLKLRKILLKLKKVKELKLRKNQLKKVKGLKLRKSRLRKGEKADVEKNGSRGIRAQRLVCSYPITEDNYPKVIQALKDIFGDKNLLVEHYIRGLLKLVVSNARKENIPLDEIYDDLTAHLKNLESLGVNTEMAGVFLYPLVESSLPLDIIQVWQKNPAVDYGIKEEEAENGDNAFKRKCIFCQRDNHLTRKCFVASRLTPSERDQKVRKARVCFKCIKGNHLKRECRADIKCRNFRKDLDILCNKIALKQGGNNSFKGEKSEVIHERNTTCTGVNMSARTCANNILLMTSVAKLKGAKKTKEIKVLFDAGTSKNLLLGEAFNGKYVLKLGILPIKLMIPPLPRGRLLYKLKRKKIYIHLSIFRNEEIDILIGSDYFGQLLTGKVVHLGEDLTAGETKLEWTLMGQSPVVCKEDKVQIALNMLVARNNLKDLWELDVLIPSKLSQKKRRETELREHFIKNIKRDEDQRYSVALPWKFERNNIPSNLEIAQRRLEACTSKLRKEKRVKDYSTSLQ</sequence>
<dbReference type="PANTHER" id="PTHR47331:SF5">
    <property type="entry name" value="RIBONUCLEASE H"/>
    <property type="match status" value="1"/>
</dbReference>
<dbReference type="EMBL" id="CP092865">
    <property type="protein sequence ID" value="UYV66059.1"/>
    <property type="molecule type" value="Genomic_DNA"/>
</dbReference>
<name>A0ABY6KB25_9ARAC</name>